<evidence type="ECO:0000313" key="2">
    <source>
        <dbReference type="EMBL" id="AHF17536.1"/>
    </source>
</evidence>
<proteinExistence type="predicted"/>
<dbReference type="OrthoDB" id="662072at2"/>
<dbReference type="HOGENOM" id="CLU_131488_1_0_10"/>
<dbReference type="PROSITE" id="PS51352">
    <property type="entry name" value="THIOREDOXIN_2"/>
    <property type="match status" value="1"/>
</dbReference>
<gene>
    <name evidence="2" type="ORF">NIASO_09400</name>
</gene>
<dbReference type="KEGG" id="nso:NIASO_09400"/>
<accession>W0F837</accession>
<protein>
    <recommendedName>
        <fullName evidence="1">Thioredoxin domain-containing protein</fullName>
    </recommendedName>
</protein>
<evidence type="ECO:0000313" key="3">
    <source>
        <dbReference type="Proteomes" id="UP000003586"/>
    </source>
</evidence>
<dbReference type="Pfam" id="PF00085">
    <property type="entry name" value="Thioredoxin"/>
    <property type="match status" value="1"/>
</dbReference>
<dbReference type="InterPro" id="IPR013766">
    <property type="entry name" value="Thioredoxin_domain"/>
</dbReference>
<sequence>MKYLVFLFIAIISFLPGYSQGLPPYKQYRTIPAVKLLNPDSTGYELKAKLQKNKPVLIMIFSPECDHCKHETEEMLKNIDKYKDIQIVMATPLPLKEMAGFITHYQLQKYPNILVGRDYSYTFPVYYNIKNLPFHAFYNANKQLITAFEGSMSSQAVLKIFGK</sequence>
<feature type="domain" description="Thioredoxin" evidence="1">
    <location>
        <begin position="25"/>
        <end position="150"/>
    </location>
</feature>
<organism evidence="2 3">
    <name type="scientific">Niabella soli DSM 19437</name>
    <dbReference type="NCBI Taxonomy" id="929713"/>
    <lineage>
        <taxon>Bacteria</taxon>
        <taxon>Pseudomonadati</taxon>
        <taxon>Bacteroidota</taxon>
        <taxon>Chitinophagia</taxon>
        <taxon>Chitinophagales</taxon>
        <taxon>Chitinophagaceae</taxon>
        <taxon>Niabella</taxon>
    </lineage>
</organism>
<evidence type="ECO:0000259" key="1">
    <source>
        <dbReference type="PROSITE" id="PS51352"/>
    </source>
</evidence>
<dbReference type="AlphaFoldDB" id="W0F837"/>
<name>W0F837_9BACT</name>
<dbReference type="Gene3D" id="3.40.30.10">
    <property type="entry name" value="Glutaredoxin"/>
    <property type="match status" value="1"/>
</dbReference>
<dbReference type="eggNOG" id="COG0526">
    <property type="taxonomic scope" value="Bacteria"/>
</dbReference>
<dbReference type="EMBL" id="CP007035">
    <property type="protein sequence ID" value="AHF17536.1"/>
    <property type="molecule type" value="Genomic_DNA"/>
</dbReference>
<dbReference type="Proteomes" id="UP000003586">
    <property type="component" value="Chromosome"/>
</dbReference>
<dbReference type="SUPFAM" id="SSF52833">
    <property type="entry name" value="Thioredoxin-like"/>
    <property type="match status" value="1"/>
</dbReference>
<dbReference type="RefSeq" id="WP_008584329.1">
    <property type="nucleotide sequence ID" value="NZ_CP007035.1"/>
</dbReference>
<keyword evidence="3" id="KW-1185">Reference proteome</keyword>
<reference evidence="2 3" key="1">
    <citation type="submission" date="2013-12" db="EMBL/GenBank/DDBJ databases">
        <authorList>
            <consortium name="DOE Joint Genome Institute"/>
            <person name="Eisen J."/>
            <person name="Huntemann M."/>
            <person name="Han J."/>
            <person name="Chen A."/>
            <person name="Kyrpides N."/>
            <person name="Mavromatis K."/>
            <person name="Markowitz V."/>
            <person name="Palaniappan K."/>
            <person name="Ivanova N."/>
            <person name="Schaumberg A."/>
            <person name="Pati A."/>
            <person name="Liolios K."/>
            <person name="Nordberg H.P."/>
            <person name="Cantor M.N."/>
            <person name="Hua S.X."/>
            <person name="Woyke T."/>
        </authorList>
    </citation>
    <scope>NUCLEOTIDE SEQUENCE [LARGE SCALE GENOMIC DNA]</scope>
    <source>
        <strain evidence="3">DSM 19437</strain>
    </source>
</reference>
<dbReference type="STRING" id="929713.NIASO_09400"/>
<dbReference type="InterPro" id="IPR036249">
    <property type="entry name" value="Thioredoxin-like_sf"/>
</dbReference>